<feature type="zinc finger region" description="dksA C4-type" evidence="4">
    <location>
        <begin position="106"/>
        <end position="130"/>
    </location>
</feature>
<dbReference type="Pfam" id="PF01258">
    <property type="entry name" value="zf-dskA_traR"/>
    <property type="match status" value="1"/>
</dbReference>
<keyword evidence="5" id="KW-0175">Coiled coil</keyword>
<evidence type="ECO:0000256" key="3">
    <source>
        <dbReference type="ARBA" id="ARBA00022833"/>
    </source>
</evidence>
<dbReference type="InterPro" id="IPR000962">
    <property type="entry name" value="Znf_DskA_TraR"/>
</dbReference>
<dbReference type="InterPro" id="IPR037187">
    <property type="entry name" value="DnaK_N"/>
</dbReference>
<evidence type="ECO:0000313" key="8">
    <source>
        <dbReference type="Proteomes" id="UP001207918"/>
    </source>
</evidence>
<feature type="domain" description="Zinc finger DksA/TraR C4-type" evidence="6">
    <location>
        <begin position="102"/>
        <end position="133"/>
    </location>
</feature>
<feature type="coiled-coil region" evidence="5">
    <location>
        <begin position="29"/>
        <end position="57"/>
    </location>
</feature>
<comment type="caution">
    <text evidence="7">The sequence shown here is derived from an EMBL/GenBank/DDBJ whole genome shotgun (WGS) entry which is preliminary data.</text>
</comment>
<dbReference type="RefSeq" id="WP_265767604.1">
    <property type="nucleotide sequence ID" value="NZ_JAGGJA010000017.1"/>
</dbReference>
<evidence type="ECO:0000256" key="4">
    <source>
        <dbReference type="PROSITE-ProRule" id="PRU00510"/>
    </source>
</evidence>
<dbReference type="Gene3D" id="1.20.120.910">
    <property type="entry name" value="DksA, coiled-coil domain"/>
    <property type="match status" value="1"/>
</dbReference>
<gene>
    <name evidence="7" type="ORF">J6I44_18195</name>
</gene>
<evidence type="ECO:0000259" key="6">
    <source>
        <dbReference type="Pfam" id="PF01258"/>
    </source>
</evidence>
<dbReference type="SUPFAM" id="SSF109635">
    <property type="entry name" value="DnaK suppressor protein DksA, alpha-hairpin domain"/>
    <property type="match status" value="1"/>
</dbReference>
<dbReference type="EMBL" id="JAGGJA010000017">
    <property type="protein sequence ID" value="MCW9708797.1"/>
    <property type="molecule type" value="Genomic_DNA"/>
</dbReference>
<keyword evidence="1" id="KW-0479">Metal-binding</keyword>
<accession>A0ABT3PSH1</accession>
<proteinExistence type="predicted"/>
<reference evidence="7 8" key="1">
    <citation type="submission" date="2021-03" db="EMBL/GenBank/DDBJ databases">
        <title>Aliifodinibius sp. nov., a new bacterium isolated from saline soil.</title>
        <authorList>
            <person name="Galisteo C."/>
            <person name="De La Haba R."/>
            <person name="Sanchez-Porro C."/>
            <person name="Ventosa A."/>
        </authorList>
    </citation>
    <scope>NUCLEOTIDE SEQUENCE [LARGE SCALE GENOMIC DNA]</scope>
    <source>
        <strain evidence="7 8">1BSP15-2V2</strain>
    </source>
</reference>
<keyword evidence="8" id="KW-1185">Reference proteome</keyword>
<sequence>MTKQQKTKMPGDHISPYNDQELEYFRQIIVNKREKAAREMKTLKKALEEERDHTRIKVTSTSHMGDVGTDAREQEKRYILHNRTRKFINYLNAALERINNKTYGICKVTGKKIAKGRLEAVPHTQLSIEAKRKQR</sequence>
<evidence type="ECO:0000256" key="1">
    <source>
        <dbReference type="ARBA" id="ARBA00022723"/>
    </source>
</evidence>
<keyword evidence="3" id="KW-0862">Zinc</keyword>
<name>A0ABT3PSH1_9BACT</name>
<dbReference type="PANTHER" id="PTHR33823:SF2">
    <property type="entry name" value="RNA POLYMERASE-BINDING TRANSCRIPTION FACTOR DKSA"/>
    <property type="match status" value="1"/>
</dbReference>
<dbReference type="Proteomes" id="UP001207918">
    <property type="component" value="Unassembled WGS sequence"/>
</dbReference>
<protein>
    <submittedName>
        <fullName evidence="7">TraR/DksA C4-type zinc finger protein</fullName>
    </submittedName>
</protein>
<organism evidence="7 8">
    <name type="scientific">Fodinibius salsisoli</name>
    <dbReference type="NCBI Taxonomy" id="2820877"/>
    <lineage>
        <taxon>Bacteria</taxon>
        <taxon>Pseudomonadati</taxon>
        <taxon>Balneolota</taxon>
        <taxon>Balneolia</taxon>
        <taxon>Balneolales</taxon>
        <taxon>Balneolaceae</taxon>
        <taxon>Fodinibius</taxon>
    </lineage>
</organism>
<evidence type="ECO:0000313" key="7">
    <source>
        <dbReference type="EMBL" id="MCW9708797.1"/>
    </source>
</evidence>
<evidence type="ECO:0000256" key="2">
    <source>
        <dbReference type="ARBA" id="ARBA00022771"/>
    </source>
</evidence>
<dbReference type="PROSITE" id="PS51128">
    <property type="entry name" value="ZF_DKSA_2"/>
    <property type="match status" value="1"/>
</dbReference>
<keyword evidence="2" id="KW-0863">Zinc-finger</keyword>
<dbReference type="PANTHER" id="PTHR33823">
    <property type="entry name" value="RNA POLYMERASE-BINDING TRANSCRIPTION FACTOR DKSA-RELATED"/>
    <property type="match status" value="1"/>
</dbReference>
<evidence type="ECO:0000256" key="5">
    <source>
        <dbReference type="SAM" id="Coils"/>
    </source>
</evidence>